<dbReference type="Proteomes" id="UP000773462">
    <property type="component" value="Unassembled WGS sequence"/>
</dbReference>
<evidence type="ECO:0000256" key="2">
    <source>
        <dbReference type="ARBA" id="ARBA00012438"/>
    </source>
</evidence>
<protein>
    <recommendedName>
        <fullName evidence="2">histidine kinase</fullName>
        <ecNumber evidence="2">2.7.13.3</ecNumber>
    </recommendedName>
</protein>
<dbReference type="GO" id="GO:0016301">
    <property type="term" value="F:kinase activity"/>
    <property type="evidence" value="ECO:0007669"/>
    <property type="project" value="UniProtKB-KW"/>
</dbReference>
<evidence type="ECO:0000256" key="1">
    <source>
        <dbReference type="ARBA" id="ARBA00000085"/>
    </source>
</evidence>
<dbReference type="SUPFAM" id="SSF47384">
    <property type="entry name" value="Homodimeric domain of signal transducing histidine kinase"/>
    <property type="match status" value="1"/>
</dbReference>
<gene>
    <name evidence="5" type="ORF">J2Z70_002925</name>
</gene>
<sequence>MKERGQITNQHDEMTELSLMFNELMNSLKQAFRQQQFIEDASHELKTPLSIIHGHLSR</sequence>
<name>A0ABS4NRT4_9BACL</name>
<proteinExistence type="predicted"/>
<evidence type="ECO:0000313" key="6">
    <source>
        <dbReference type="Proteomes" id="UP000773462"/>
    </source>
</evidence>
<comment type="caution">
    <text evidence="5">The sequence shown here is derived from an EMBL/GenBank/DDBJ whole genome shotgun (WGS) entry which is preliminary data.</text>
</comment>
<dbReference type="CDD" id="cd00082">
    <property type="entry name" value="HisKA"/>
    <property type="match status" value="1"/>
</dbReference>
<keyword evidence="4" id="KW-0902">Two-component regulatory system</keyword>
<evidence type="ECO:0000313" key="5">
    <source>
        <dbReference type="EMBL" id="MBP2112771.1"/>
    </source>
</evidence>
<organism evidence="5 6">
    <name type="scientific">Paenibacillus silagei</name>
    <dbReference type="NCBI Taxonomy" id="1670801"/>
    <lineage>
        <taxon>Bacteria</taxon>
        <taxon>Bacillati</taxon>
        <taxon>Bacillota</taxon>
        <taxon>Bacilli</taxon>
        <taxon>Bacillales</taxon>
        <taxon>Paenibacillaceae</taxon>
        <taxon>Paenibacillus</taxon>
    </lineage>
</organism>
<keyword evidence="6" id="KW-1185">Reference proteome</keyword>
<dbReference type="InterPro" id="IPR036097">
    <property type="entry name" value="HisK_dim/P_sf"/>
</dbReference>
<dbReference type="InterPro" id="IPR003661">
    <property type="entry name" value="HisK_dim/P_dom"/>
</dbReference>
<keyword evidence="3 5" id="KW-0418">Kinase</keyword>
<reference evidence="5 6" key="1">
    <citation type="submission" date="2021-03" db="EMBL/GenBank/DDBJ databases">
        <title>Genomic Encyclopedia of Type Strains, Phase IV (KMG-IV): sequencing the most valuable type-strain genomes for metagenomic binning, comparative biology and taxonomic classification.</title>
        <authorList>
            <person name="Goeker M."/>
        </authorList>
    </citation>
    <scope>NUCLEOTIDE SEQUENCE [LARGE SCALE GENOMIC DNA]</scope>
    <source>
        <strain evidence="5 6">DSM 101953</strain>
    </source>
</reference>
<dbReference type="Gene3D" id="1.10.287.130">
    <property type="match status" value="1"/>
</dbReference>
<evidence type="ECO:0000256" key="4">
    <source>
        <dbReference type="ARBA" id="ARBA00023012"/>
    </source>
</evidence>
<dbReference type="EC" id="2.7.13.3" evidence="2"/>
<comment type="catalytic activity">
    <reaction evidence="1">
        <text>ATP + protein L-histidine = ADP + protein N-phospho-L-histidine.</text>
        <dbReference type="EC" id="2.7.13.3"/>
    </reaction>
</comment>
<accession>A0ABS4NRT4</accession>
<evidence type="ECO:0000256" key="3">
    <source>
        <dbReference type="ARBA" id="ARBA00022777"/>
    </source>
</evidence>
<dbReference type="EMBL" id="JAGGLV010000008">
    <property type="protein sequence ID" value="MBP2112771.1"/>
    <property type="molecule type" value="Genomic_DNA"/>
</dbReference>
<keyword evidence="3 5" id="KW-0808">Transferase</keyword>